<feature type="signal peptide" evidence="2">
    <location>
        <begin position="1"/>
        <end position="20"/>
    </location>
</feature>
<protein>
    <submittedName>
        <fullName evidence="3">Skeletal acidic protein 1</fullName>
    </submittedName>
</protein>
<feature type="region of interest" description="Disordered" evidence="1">
    <location>
        <begin position="65"/>
        <end position="138"/>
    </location>
</feature>
<name>A0A1V0CMI1_ACRDI</name>
<evidence type="ECO:0000256" key="1">
    <source>
        <dbReference type="SAM" id="MobiDB-lite"/>
    </source>
</evidence>
<evidence type="ECO:0000256" key="2">
    <source>
        <dbReference type="SAM" id="SignalP"/>
    </source>
</evidence>
<proteinExistence type="evidence at transcript level"/>
<accession>A0A1V0CMI1</accession>
<feature type="compositionally biased region" description="Basic and acidic residues" evidence="1">
    <location>
        <begin position="88"/>
        <end position="110"/>
    </location>
</feature>
<sequence length="138" mass="14836">MARDLLLVVFFACLLQSFWGLPLPLKNENAIVDGDGTSVVTTKEDASTIFERDPNPANQVSALVTGVILDENGDPGESDESVDNDGEGGDKDDDKNGDDSDLDNKEHEEEKGDDDSGDDEEEDDAEGDNDSNDNEGDQ</sequence>
<organism evidence="3">
    <name type="scientific">Acropora digitifera</name>
    <name type="common">Staghorn coral</name>
    <dbReference type="NCBI Taxonomy" id="70779"/>
    <lineage>
        <taxon>Eukaryota</taxon>
        <taxon>Metazoa</taxon>
        <taxon>Cnidaria</taxon>
        <taxon>Anthozoa</taxon>
        <taxon>Hexacorallia</taxon>
        <taxon>Scleractinia</taxon>
        <taxon>Astrocoeniina</taxon>
        <taxon>Acroporidae</taxon>
        <taxon>Acropora</taxon>
    </lineage>
</organism>
<feature type="compositionally biased region" description="Acidic residues" evidence="1">
    <location>
        <begin position="111"/>
        <end position="138"/>
    </location>
</feature>
<feature type="chain" id="PRO_5012301786" evidence="2">
    <location>
        <begin position="21"/>
        <end position="138"/>
    </location>
</feature>
<feature type="compositionally biased region" description="Acidic residues" evidence="1">
    <location>
        <begin position="71"/>
        <end position="87"/>
    </location>
</feature>
<keyword evidence="2" id="KW-0732">Signal</keyword>
<evidence type="ECO:0000313" key="3">
    <source>
        <dbReference type="EMBL" id="ARA71559.1"/>
    </source>
</evidence>
<dbReference type="AlphaFoldDB" id="A0A1V0CMI1"/>
<dbReference type="EMBL" id="KY686314">
    <property type="protein sequence ID" value="ARA71559.1"/>
    <property type="molecule type" value="mRNA"/>
</dbReference>
<reference evidence="3" key="1">
    <citation type="submission" date="2017-03" db="EMBL/GenBank/DDBJ databases">
        <authorList>
            <person name="Afonso C.L."/>
            <person name="Miller P.J."/>
            <person name="Scott M.A."/>
            <person name="Spackman E."/>
            <person name="Goraichik I."/>
            <person name="Dimitrov K.M."/>
            <person name="Suarez D.L."/>
            <person name="Swayne D.E."/>
        </authorList>
    </citation>
    <scope>NUCLEOTIDE SEQUENCE</scope>
</reference>